<name>A0A829W8C4_9FIRM</name>
<dbReference type="Proteomes" id="UP000315200">
    <property type="component" value="Unassembled WGS sequence"/>
</dbReference>
<organism evidence="1 2">
    <name type="scientific">Enterocloster clostridioformis</name>
    <dbReference type="NCBI Taxonomy" id="1531"/>
    <lineage>
        <taxon>Bacteria</taxon>
        <taxon>Bacillati</taxon>
        <taxon>Bacillota</taxon>
        <taxon>Clostridia</taxon>
        <taxon>Lachnospirales</taxon>
        <taxon>Lachnospiraceae</taxon>
        <taxon>Enterocloster</taxon>
    </lineage>
</organism>
<comment type="caution">
    <text evidence="1">The sequence shown here is derived from an EMBL/GenBank/DDBJ whole genome shotgun (WGS) entry which is preliminary data.</text>
</comment>
<protein>
    <submittedName>
        <fullName evidence="1">Uncharacterized protein</fullName>
    </submittedName>
</protein>
<reference evidence="1 2" key="1">
    <citation type="submission" date="2019-06" db="EMBL/GenBank/DDBJ databases">
        <title>Draft genome sequence of [Clostridium] clostridioforme NBRC 113352.</title>
        <authorList>
            <person name="Miura T."/>
            <person name="Furukawa M."/>
            <person name="Shimamura M."/>
            <person name="Ohyama Y."/>
            <person name="Yamazoe A."/>
            <person name="Kawasaki H."/>
        </authorList>
    </citation>
    <scope>NUCLEOTIDE SEQUENCE [LARGE SCALE GENOMIC DNA]</scope>
    <source>
        <strain evidence="1 2">NBRC 113352</strain>
    </source>
</reference>
<accession>A0A829W8C4</accession>
<dbReference type="RefSeq" id="WP_002588896.1">
    <property type="nucleotide sequence ID" value="NZ_BJLB01000001.1"/>
</dbReference>
<evidence type="ECO:0000313" key="1">
    <source>
        <dbReference type="EMBL" id="GEA37548.1"/>
    </source>
</evidence>
<dbReference type="EMBL" id="BJLB01000001">
    <property type="protein sequence ID" value="GEA37548.1"/>
    <property type="molecule type" value="Genomic_DNA"/>
</dbReference>
<proteinExistence type="predicted"/>
<dbReference type="Pfam" id="PF24203">
    <property type="entry name" value="Phage_ProQ_C_like"/>
    <property type="match status" value="1"/>
</dbReference>
<dbReference type="InterPro" id="IPR056982">
    <property type="entry name" value="Phage_ProQ_C-like"/>
</dbReference>
<gene>
    <name evidence="1" type="ORF">Ccl03g_32610</name>
</gene>
<sequence length="134" mass="15944">MEKSDFKIGQKVYLKINKGSNAARYISKDEVNNFESWINEKVVTKIGKKYITVMDSTESTYGEEKFDITQNFRHYYTVGSANYVLYLSKEDILKDMEYEKLYSEIKNLFSSWKNERKYTLNQLQKVKEILELTD</sequence>
<dbReference type="AlphaFoldDB" id="A0A829W8C4"/>
<evidence type="ECO:0000313" key="2">
    <source>
        <dbReference type="Proteomes" id="UP000315200"/>
    </source>
</evidence>